<dbReference type="EMBL" id="VTPC01001418">
    <property type="protein sequence ID" value="KAF2902017.1"/>
    <property type="molecule type" value="Genomic_DNA"/>
</dbReference>
<protein>
    <submittedName>
        <fullName evidence="1">Uncharacterized protein</fullName>
    </submittedName>
</protein>
<dbReference type="PANTHER" id="PTHR10773:SF19">
    <property type="match status" value="1"/>
</dbReference>
<sequence length="163" mass="18848">MKLALEHGCSHWVENQSKASNNNDANKNFESFLTSPDVGVERDQGTTNRSHVLVNLALAKKFYEPRKDQCWCYEYNLKKSDDQAEKLEGYELLKKRKDAENSAKKEDGERAKYDKTFVTVDFDLEAALYCPLFSAKPILYKRKLAVYNFTIYEVATKQGHCFL</sequence>
<evidence type="ECO:0000313" key="2">
    <source>
        <dbReference type="Proteomes" id="UP000801492"/>
    </source>
</evidence>
<keyword evidence="2" id="KW-1185">Reference proteome</keyword>
<accession>A0A8K0DF88</accession>
<organism evidence="1 2">
    <name type="scientific">Ignelater luminosus</name>
    <name type="common">Cucubano</name>
    <name type="synonym">Pyrophorus luminosus</name>
    <dbReference type="NCBI Taxonomy" id="2038154"/>
    <lineage>
        <taxon>Eukaryota</taxon>
        <taxon>Metazoa</taxon>
        <taxon>Ecdysozoa</taxon>
        <taxon>Arthropoda</taxon>
        <taxon>Hexapoda</taxon>
        <taxon>Insecta</taxon>
        <taxon>Pterygota</taxon>
        <taxon>Neoptera</taxon>
        <taxon>Endopterygota</taxon>
        <taxon>Coleoptera</taxon>
        <taxon>Polyphaga</taxon>
        <taxon>Elateriformia</taxon>
        <taxon>Elateroidea</taxon>
        <taxon>Elateridae</taxon>
        <taxon>Agrypninae</taxon>
        <taxon>Pyrophorini</taxon>
        <taxon>Ignelater</taxon>
    </lineage>
</organism>
<dbReference type="PANTHER" id="PTHR10773">
    <property type="entry name" value="DNA-DIRECTED RNA POLYMERASES I, II, AND III SUBUNIT RPABC2"/>
    <property type="match status" value="1"/>
</dbReference>
<dbReference type="OrthoDB" id="10068225at2759"/>
<name>A0A8K0DF88_IGNLU</name>
<comment type="caution">
    <text evidence="1">The sequence shown here is derived from an EMBL/GenBank/DDBJ whole genome shotgun (WGS) entry which is preliminary data.</text>
</comment>
<dbReference type="Proteomes" id="UP000801492">
    <property type="component" value="Unassembled WGS sequence"/>
</dbReference>
<dbReference type="AlphaFoldDB" id="A0A8K0DF88"/>
<reference evidence="1" key="1">
    <citation type="submission" date="2019-08" db="EMBL/GenBank/DDBJ databases">
        <title>The genome of the North American firefly Photinus pyralis.</title>
        <authorList>
            <consortium name="Photinus pyralis genome working group"/>
            <person name="Fallon T.R."/>
            <person name="Sander Lower S.E."/>
            <person name="Weng J.-K."/>
        </authorList>
    </citation>
    <scope>NUCLEOTIDE SEQUENCE</scope>
    <source>
        <strain evidence="1">TRF0915ILg1</strain>
        <tissue evidence="1">Whole body</tissue>
    </source>
</reference>
<evidence type="ECO:0000313" key="1">
    <source>
        <dbReference type="EMBL" id="KAF2902017.1"/>
    </source>
</evidence>
<proteinExistence type="predicted"/>
<gene>
    <name evidence="1" type="ORF">ILUMI_04168</name>
</gene>